<evidence type="ECO:0000256" key="4">
    <source>
        <dbReference type="ARBA" id="ARBA00022679"/>
    </source>
</evidence>
<comment type="function">
    <text evidence="10">Cell wall formation. Catalyzes the transfer of a GlcNAc subunit on undecaprenyl-pyrophosphoryl-MurNAc-pentapeptide (lipid intermediate I) to form undecaprenyl-pyrophosphoryl-MurNAc-(pentapeptide)GlcNAc (lipid intermediate II).</text>
</comment>
<accession>A0ABS5PT37</accession>
<dbReference type="Gene3D" id="3.40.50.2000">
    <property type="entry name" value="Glycogen Phosphorylase B"/>
    <property type="match status" value="2"/>
</dbReference>
<sequence>MRVIITGGGTGGHIYPAVAIAERLKQDDPGIELLYVGAKHGLEKEIVPAKGIAFKTVDVAPLNRKLSVKTLGALGQTIKGIFQSRQLIKTFKPDVIIGTGGYVTGPVVLAGAMMGIPSAIHEQNAFPGMANKLLSRVVDVVMLTFEEARTQFPVKDKLVYTGLPIREAFFNTDRYEARKKLGIETDEIMILTVGGSNGAQKLNEMMMGVYAVLKPYHQLKCFHVSGNRYFERLKTGLEDGTYDVCEHFELMNFLEDMPTYLAAADIVISRAGASTITEIIATRTPSIIIPSPNVANDHQFHNAKVLDKNGMGLIVRERDLTVSLMAETIKDFIANPEKLNKMRLNCERMDIREALNRIVDAINALSFKHKD</sequence>
<evidence type="ECO:0000256" key="6">
    <source>
        <dbReference type="ARBA" id="ARBA00022984"/>
    </source>
</evidence>
<dbReference type="GO" id="GO:0016757">
    <property type="term" value="F:glycosyltransferase activity"/>
    <property type="evidence" value="ECO:0007669"/>
    <property type="project" value="UniProtKB-KW"/>
</dbReference>
<dbReference type="InterPro" id="IPR007235">
    <property type="entry name" value="Glyco_trans_28_C"/>
</dbReference>
<feature type="binding site" evidence="10">
    <location>
        <position position="299"/>
    </location>
    <ligand>
        <name>UDP-N-acetyl-alpha-D-glucosamine</name>
        <dbReference type="ChEBI" id="CHEBI:57705"/>
    </ligand>
</feature>
<keyword evidence="5 10" id="KW-0133">Cell shape</keyword>
<evidence type="ECO:0000256" key="3">
    <source>
        <dbReference type="ARBA" id="ARBA00022676"/>
    </source>
</evidence>
<comment type="pathway">
    <text evidence="10">Cell wall biogenesis; peptidoglycan biosynthesis.</text>
</comment>
<comment type="caution">
    <text evidence="13">The sequence shown here is derived from an EMBL/GenBank/DDBJ whole genome shotgun (WGS) entry which is preliminary data.</text>
</comment>
<evidence type="ECO:0000259" key="11">
    <source>
        <dbReference type="Pfam" id="PF03033"/>
    </source>
</evidence>
<evidence type="ECO:0000256" key="10">
    <source>
        <dbReference type="HAMAP-Rule" id="MF_00033"/>
    </source>
</evidence>
<keyword evidence="8 10" id="KW-0131">Cell cycle</keyword>
<dbReference type="InterPro" id="IPR006009">
    <property type="entry name" value="GlcNAc_MurG"/>
</dbReference>
<dbReference type="PANTHER" id="PTHR21015:SF22">
    <property type="entry name" value="GLYCOSYLTRANSFERASE"/>
    <property type="match status" value="1"/>
</dbReference>
<evidence type="ECO:0000256" key="9">
    <source>
        <dbReference type="ARBA" id="ARBA00023316"/>
    </source>
</evidence>
<feature type="binding site" evidence="10">
    <location>
        <position position="124"/>
    </location>
    <ligand>
        <name>UDP-N-acetyl-alpha-D-glucosamine</name>
        <dbReference type="ChEBI" id="CHEBI:57705"/>
    </ligand>
</feature>
<dbReference type="Proteomes" id="UP000746471">
    <property type="component" value="Unassembled WGS sequence"/>
</dbReference>
<keyword evidence="7 10" id="KW-0472">Membrane</keyword>
<dbReference type="HAMAP" id="MF_00033">
    <property type="entry name" value="MurG"/>
    <property type="match status" value="1"/>
</dbReference>
<evidence type="ECO:0000313" key="14">
    <source>
        <dbReference type="Proteomes" id="UP000746471"/>
    </source>
</evidence>
<proteinExistence type="inferred from homology"/>
<evidence type="ECO:0000256" key="8">
    <source>
        <dbReference type="ARBA" id="ARBA00023306"/>
    </source>
</evidence>
<keyword evidence="2 10" id="KW-0132">Cell division</keyword>
<comment type="subcellular location">
    <subcellularLocation>
        <location evidence="10">Cell membrane</location>
        <topology evidence="10">Peripheral membrane protein</topology>
        <orientation evidence="10">Cytoplasmic side</orientation>
    </subcellularLocation>
</comment>
<feature type="domain" description="Glycosyl transferase family 28 C-terminal" evidence="12">
    <location>
        <begin position="189"/>
        <end position="352"/>
    </location>
</feature>
<feature type="domain" description="Glycosyltransferase family 28 N-terminal" evidence="11">
    <location>
        <begin position="3"/>
        <end position="141"/>
    </location>
</feature>
<dbReference type="EC" id="2.4.1.227" evidence="10"/>
<dbReference type="EMBL" id="JAHBCL010000021">
    <property type="protein sequence ID" value="MBS7527539.1"/>
    <property type="molecule type" value="Genomic_DNA"/>
</dbReference>
<organism evidence="13 14">
    <name type="scientific">Fusibacter paucivorans</name>
    <dbReference type="NCBI Taxonomy" id="76009"/>
    <lineage>
        <taxon>Bacteria</taxon>
        <taxon>Bacillati</taxon>
        <taxon>Bacillota</taxon>
        <taxon>Clostridia</taxon>
        <taxon>Eubacteriales</taxon>
        <taxon>Eubacteriales Family XII. Incertae Sedis</taxon>
        <taxon>Fusibacter</taxon>
    </lineage>
</organism>
<dbReference type="InterPro" id="IPR004276">
    <property type="entry name" value="GlycoTrans_28_N"/>
</dbReference>
<keyword evidence="6 10" id="KW-0573">Peptidoglycan synthesis</keyword>
<dbReference type="NCBIfam" id="TIGR01133">
    <property type="entry name" value="murG"/>
    <property type="match status" value="1"/>
</dbReference>
<gene>
    <name evidence="10 13" type="primary">murG</name>
    <name evidence="13" type="ORF">KHM83_12715</name>
</gene>
<dbReference type="Pfam" id="PF04101">
    <property type="entry name" value="Glyco_tran_28_C"/>
    <property type="match status" value="1"/>
</dbReference>
<feature type="binding site" evidence="10">
    <location>
        <begin position="10"/>
        <end position="12"/>
    </location>
    <ligand>
        <name>UDP-N-acetyl-alpha-D-glucosamine</name>
        <dbReference type="ChEBI" id="CHEBI:57705"/>
    </ligand>
</feature>
<keyword evidence="4 10" id="KW-0808">Transferase</keyword>
<evidence type="ECO:0000256" key="1">
    <source>
        <dbReference type="ARBA" id="ARBA00022475"/>
    </source>
</evidence>
<dbReference type="CDD" id="cd03785">
    <property type="entry name" value="GT28_MurG"/>
    <property type="match status" value="1"/>
</dbReference>
<dbReference type="SUPFAM" id="SSF53756">
    <property type="entry name" value="UDP-Glycosyltransferase/glycogen phosphorylase"/>
    <property type="match status" value="1"/>
</dbReference>
<keyword evidence="3 10" id="KW-0328">Glycosyltransferase</keyword>
<evidence type="ECO:0000313" key="13">
    <source>
        <dbReference type="EMBL" id="MBS7527539.1"/>
    </source>
</evidence>
<comment type="similarity">
    <text evidence="10">Belongs to the glycosyltransferase 28 family. MurG subfamily.</text>
</comment>
<evidence type="ECO:0000256" key="7">
    <source>
        <dbReference type="ARBA" id="ARBA00023136"/>
    </source>
</evidence>
<evidence type="ECO:0000256" key="5">
    <source>
        <dbReference type="ARBA" id="ARBA00022960"/>
    </source>
</evidence>
<dbReference type="RefSeq" id="WP_213237400.1">
    <property type="nucleotide sequence ID" value="NZ_JAHBCL010000021.1"/>
</dbReference>
<keyword evidence="1 10" id="KW-1003">Cell membrane</keyword>
<keyword evidence="14" id="KW-1185">Reference proteome</keyword>
<comment type="caution">
    <text evidence="10">Lacks conserved residue(s) required for the propagation of feature annotation.</text>
</comment>
<protein>
    <recommendedName>
        <fullName evidence="10">UDP-N-acetylglucosamine--N-acetylmuramyl-(pentapeptide) pyrophosphoryl-undecaprenol N-acetylglucosamine transferase</fullName>
        <ecNumber evidence="10">2.4.1.227</ecNumber>
    </recommendedName>
    <alternativeName>
        <fullName evidence="10">Undecaprenyl-PP-MurNAc-pentapeptide-UDPGlcNAc GlcNAc transferase</fullName>
    </alternativeName>
</protein>
<evidence type="ECO:0000259" key="12">
    <source>
        <dbReference type="Pfam" id="PF04101"/>
    </source>
</evidence>
<feature type="binding site" evidence="10">
    <location>
        <position position="196"/>
    </location>
    <ligand>
        <name>UDP-N-acetyl-alpha-D-glucosamine</name>
        <dbReference type="ChEBI" id="CHEBI:57705"/>
    </ligand>
</feature>
<dbReference type="PANTHER" id="PTHR21015">
    <property type="entry name" value="UDP-N-ACETYLGLUCOSAMINE--N-ACETYLMURAMYL-(PENTAPEPTIDE) PYROPHOSPHORYL-UNDECAPRENOL N-ACETYLGLUCOSAMINE TRANSFERASE 1"/>
    <property type="match status" value="1"/>
</dbReference>
<feature type="binding site" evidence="10">
    <location>
        <position position="166"/>
    </location>
    <ligand>
        <name>UDP-N-acetyl-alpha-D-glucosamine</name>
        <dbReference type="ChEBI" id="CHEBI:57705"/>
    </ligand>
</feature>
<comment type="catalytic activity">
    <reaction evidence="10">
        <text>di-trans,octa-cis-undecaprenyl diphospho-N-acetyl-alpha-D-muramoyl-L-alanyl-D-glutamyl-meso-2,6-diaminopimeloyl-D-alanyl-D-alanine + UDP-N-acetyl-alpha-D-glucosamine = di-trans,octa-cis-undecaprenyl diphospho-[N-acetyl-alpha-D-glucosaminyl-(1-&gt;4)]-N-acetyl-alpha-D-muramoyl-L-alanyl-D-glutamyl-meso-2,6-diaminopimeloyl-D-alanyl-D-alanine + UDP + H(+)</text>
        <dbReference type="Rhea" id="RHEA:31227"/>
        <dbReference type="ChEBI" id="CHEBI:15378"/>
        <dbReference type="ChEBI" id="CHEBI:57705"/>
        <dbReference type="ChEBI" id="CHEBI:58223"/>
        <dbReference type="ChEBI" id="CHEBI:61387"/>
        <dbReference type="ChEBI" id="CHEBI:61388"/>
        <dbReference type="EC" id="2.4.1.227"/>
    </reaction>
</comment>
<keyword evidence="9 10" id="KW-0961">Cell wall biogenesis/degradation</keyword>
<name>A0ABS5PT37_9FIRM</name>
<dbReference type="Pfam" id="PF03033">
    <property type="entry name" value="Glyco_transf_28"/>
    <property type="match status" value="1"/>
</dbReference>
<evidence type="ECO:0000256" key="2">
    <source>
        <dbReference type="ARBA" id="ARBA00022618"/>
    </source>
</evidence>
<reference evidence="13 14" key="1">
    <citation type="submission" date="2021-05" db="EMBL/GenBank/DDBJ databases">
        <title>Fusibacter ferrireducens sp. nov., an anaerobic, sulfur- and Fe-reducing bacterium isolated from the mangrove sediment.</title>
        <authorList>
            <person name="Qiu D."/>
        </authorList>
    </citation>
    <scope>NUCLEOTIDE SEQUENCE [LARGE SCALE GENOMIC DNA]</scope>
    <source>
        <strain evidence="13 14">DSM 12116</strain>
    </source>
</reference>